<dbReference type="Proteomes" id="UP000197003">
    <property type="component" value="Chromosome"/>
</dbReference>
<evidence type="ECO:0000313" key="2">
    <source>
        <dbReference type="EMBL" id="ASD62235.1"/>
    </source>
</evidence>
<protein>
    <submittedName>
        <fullName evidence="2">Uncharacterized protein</fullName>
    </submittedName>
</protein>
<feature type="signal peptide" evidence="1">
    <location>
        <begin position="1"/>
        <end position="24"/>
    </location>
</feature>
<evidence type="ECO:0000313" key="3">
    <source>
        <dbReference type="Proteomes" id="UP000197003"/>
    </source>
</evidence>
<accession>A0A1Z3N437</accession>
<dbReference type="AlphaFoldDB" id="A0A1Z3N437"/>
<sequence>MLSKILIATLVTLSGLTFSATAFAKDEEHIMPASDDRWVPWPMHLAQPFPWQDIQGLWKAQQGDFTSYFALKVVRQKSTGVRQLQVKQFDGETCRVIATGVGIERNKKVLSQMTSKGGTTFRVQLTAFDQKDSPLPPLRGNLPTEAVMLLSFGALEQRGTEELIHMQIMKISATLTQKTCMDDLKALKKY</sequence>
<proteinExistence type="predicted"/>
<reference evidence="2 3" key="1">
    <citation type="submission" date="2017-04" db="EMBL/GenBank/DDBJ databases">
        <title>Whole genome sequence of Bdellovibrio bacteriovorus strain SSB218315.</title>
        <authorList>
            <person name="Oyedara O."/>
            <person name="Rodriguez-Perez M.A."/>
        </authorList>
    </citation>
    <scope>NUCLEOTIDE SEQUENCE [LARGE SCALE GENOMIC DNA]</scope>
    <source>
        <strain evidence="2 3">SSB218315</strain>
    </source>
</reference>
<keyword evidence="1" id="KW-0732">Signal</keyword>
<dbReference type="RefSeq" id="WP_088563889.1">
    <property type="nucleotide sequence ID" value="NZ_CP020946.1"/>
</dbReference>
<dbReference type="EMBL" id="CP020946">
    <property type="protein sequence ID" value="ASD62235.1"/>
    <property type="molecule type" value="Genomic_DNA"/>
</dbReference>
<name>A0A1Z3N437_BDEBC</name>
<dbReference type="OrthoDB" id="5292135at2"/>
<gene>
    <name evidence="2" type="ORF">B9G79_00970</name>
</gene>
<evidence type="ECO:0000256" key="1">
    <source>
        <dbReference type="SAM" id="SignalP"/>
    </source>
</evidence>
<organism evidence="2 3">
    <name type="scientific">Bdellovibrio bacteriovorus</name>
    <dbReference type="NCBI Taxonomy" id="959"/>
    <lineage>
        <taxon>Bacteria</taxon>
        <taxon>Pseudomonadati</taxon>
        <taxon>Bdellovibrionota</taxon>
        <taxon>Bdellovibrionia</taxon>
        <taxon>Bdellovibrionales</taxon>
        <taxon>Pseudobdellovibrionaceae</taxon>
        <taxon>Bdellovibrio</taxon>
    </lineage>
</organism>
<feature type="chain" id="PRO_5013300687" evidence="1">
    <location>
        <begin position="25"/>
        <end position="190"/>
    </location>
</feature>